<dbReference type="EMBL" id="CAMPGE010005832">
    <property type="protein sequence ID" value="CAI2364676.1"/>
    <property type="molecule type" value="Genomic_DNA"/>
</dbReference>
<dbReference type="AlphaFoldDB" id="A0AAD1UDM3"/>
<keyword evidence="2" id="KW-1185">Reference proteome</keyword>
<name>A0AAD1UDM3_EUPCR</name>
<proteinExistence type="predicted"/>
<reference evidence="1" key="1">
    <citation type="submission" date="2023-07" db="EMBL/GenBank/DDBJ databases">
        <authorList>
            <consortium name="AG Swart"/>
            <person name="Singh M."/>
            <person name="Singh A."/>
            <person name="Seah K."/>
            <person name="Emmerich C."/>
        </authorList>
    </citation>
    <scope>NUCLEOTIDE SEQUENCE</scope>
    <source>
        <strain evidence="1">DP1</strain>
    </source>
</reference>
<gene>
    <name evidence="1" type="ORF">ECRASSUSDP1_LOCUS6021</name>
</gene>
<evidence type="ECO:0000313" key="1">
    <source>
        <dbReference type="EMBL" id="CAI2364676.1"/>
    </source>
</evidence>
<organism evidence="1 2">
    <name type="scientific">Euplotes crassus</name>
    <dbReference type="NCBI Taxonomy" id="5936"/>
    <lineage>
        <taxon>Eukaryota</taxon>
        <taxon>Sar</taxon>
        <taxon>Alveolata</taxon>
        <taxon>Ciliophora</taxon>
        <taxon>Intramacronucleata</taxon>
        <taxon>Spirotrichea</taxon>
        <taxon>Hypotrichia</taxon>
        <taxon>Euplotida</taxon>
        <taxon>Euplotidae</taxon>
        <taxon>Moneuplotes</taxon>
    </lineage>
</organism>
<dbReference type="Proteomes" id="UP001295684">
    <property type="component" value="Unassembled WGS sequence"/>
</dbReference>
<sequence>MSSRDFGILGFWGFGCLRTMRGENWIFLRDFGKWRRILGLFVGIWVGWGN</sequence>
<dbReference type="PROSITE" id="PS51257">
    <property type="entry name" value="PROKAR_LIPOPROTEIN"/>
    <property type="match status" value="1"/>
</dbReference>
<protein>
    <submittedName>
        <fullName evidence="1">Uncharacterized protein</fullName>
    </submittedName>
</protein>
<comment type="caution">
    <text evidence="1">The sequence shown here is derived from an EMBL/GenBank/DDBJ whole genome shotgun (WGS) entry which is preliminary data.</text>
</comment>
<evidence type="ECO:0000313" key="2">
    <source>
        <dbReference type="Proteomes" id="UP001295684"/>
    </source>
</evidence>
<accession>A0AAD1UDM3</accession>